<dbReference type="PROSITE" id="PS00560">
    <property type="entry name" value="CARBOXYPEPT_SER_HIS"/>
    <property type="match status" value="1"/>
</dbReference>
<gene>
    <name evidence="7" type="ORF">L227DRAFT_563449</name>
</gene>
<dbReference type="Gene3D" id="3.40.50.1820">
    <property type="entry name" value="alpha/beta hydrolase"/>
    <property type="match status" value="1"/>
</dbReference>
<dbReference type="Pfam" id="PF00450">
    <property type="entry name" value="Peptidase_S10"/>
    <property type="match status" value="1"/>
</dbReference>
<proteinExistence type="inferred from homology"/>
<protein>
    <submittedName>
        <fullName evidence="7">Alpha/beta-hydrolase</fullName>
    </submittedName>
</protein>
<dbReference type="Gene3D" id="1.10.287.410">
    <property type="match status" value="1"/>
</dbReference>
<feature type="signal peptide" evidence="6">
    <location>
        <begin position="1"/>
        <end position="16"/>
    </location>
</feature>
<dbReference type="PRINTS" id="PR00724">
    <property type="entry name" value="CRBOXYPTASEC"/>
</dbReference>
<evidence type="ECO:0000256" key="6">
    <source>
        <dbReference type="SAM" id="SignalP"/>
    </source>
</evidence>
<dbReference type="InterPro" id="IPR001563">
    <property type="entry name" value="Peptidase_S10"/>
</dbReference>
<dbReference type="OrthoDB" id="443318at2759"/>
<reference evidence="7" key="1">
    <citation type="journal article" date="2018" name="Genome Biol. Evol.">
        <title>Genomics and development of Lentinus tigrinus, a white-rot wood-decaying mushroom with dimorphic fruiting bodies.</title>
        <authorList>
            <person name="Wu B."/>
            <person name="Xu Z."/>
            <person name="Knudson A."/>
            <person name="Carlson A."/>
            <person name="Chen N."/>
            <person name="Kovaka S."/>
            <person name="LaButti K."/>
            <person name="Lipzen A."/>
            <person name="Pennachio C."/>
            <person name="Riley R."/>
            <person name="Schakwitz W."/>
            <person name="Umezawa K."/>
            <person name="Ohm R.A."/>
            <person name="Grigoriev I.V."/>
            <person name="Nagy L.G."/>
            <person name="Gibbons J."/>
            <person name="Hibbett D."/>
        </authorList>
    </citation>
    <scope>NUCLEOTIDE SEQUENCE [LARGE SCALE GENOMIC DNA]</scope>
    <source>
        <strain evidence="7">ALCF2SS1-6</strain>
    </source>
</reference>
<keyword evidence="3" id="KW-0645">Protease</keyword>
<name>A0A5C2SBR7_9APHY</name>
<keyword evidence="5" id="KW-0325">Glycoprotein</keyword>
<dbReference type="SUPFAM" id="SSF53474">
    <property type="entry name" value="alpha/beta-Hydrolases"/>
    <property type="match status" value="1"/>
</dbReference>
<evidence type="ECO:0000256" key="1">
    <source>
        <dbReference type="ARBA" id="ARBA00009431"/>
    </source>
</evidence>
<evidence type="ECO:0000313" key="7">
    <source>
        <dbReference type="EMBL" id="RPD60584.1"/>
    </source>
</evidence>
<keyword evidence="8" id="KW-1185">Reference proteome</keyword>
<evidence type="ECO:0000256" key="2">
    <source>
        <dbReference type="ARBA" id="ARBA00022645"/>
    </source>
</evidence>
<dbReference type="PANTHER" id="PTHR11802:SF64">
    <property type="entry name" value="CARBOXYPEPTIDASE"/>
    <property type="match status" value="1"/>
</dbReference>
<sequence length="479" mass="52467">MKLLGVLATVLPAVLGATISPLDAPSALGTPHVEFKSKILNDTALRFVRNSGVCETTPGVNQLSGYVDVGTNMSMWFWFFEARHEPETAPFTLWLNGGPGCSSMIGLFQEHGPCQVNPDGQTTVLNPFSWNNLSNIIYIDQPIGTGFSFGTVDVNSTFAASPAIWTAFQLLFESQEFAKYQSREFIFATESYGGHYGPEFVTFFDEQNAKILNGTIQGELLNVSALMINNGWYDPLIQNEAYLDFATFAPGYGQLQSDDVLAAMNKSFFDAGGCRDQELACYAAGETAESNQICRQADNFCIDNLFAPAVGDRDSDDLRQNASSPNPFPPEFYVDFLRNATIMQKIGAQARYSECSNPVGNQFSRTGDDARTLLPQLAALANARMKILIWAGDADINCNWLGGHASVLAMDWYGNETLHSTPFTNMTINGSAVAAIQNVDNFTFARVFQAGHEIPAFQPAAAFEIFSQIIRKEQLHSVP</sequence>
<dbReference type="InterPro" id="IPR029058">
    <property type="entry name" value="AB_hydrolase_fold"/>
</dbReference>
<evidence type="ECO:0000256" key="3">
    <source>
        <dbReference type="ARBA" id="ARBA00022670"/>
    </source>
</evidence>
<keyword evidence="2" id="KW-0121">Carboxypeptidase</keyword>
<dbReference type="PANTHER" id="PTHR11802">
    <property type="entry name" value="SERINE PROTEASE FAMILY S10 SERINE CARBOXYPEPTIDASE"/>
    <property type="match status" value="1"/>
</dbReference>
<evidence type="ECO:0000313" key="8">
    <source>
        <dbReference type="Proteomes" id="UP000313359"/>
    </source>
</evidence>
<dbReference type="Proteomes" id="UP000313359">
    <property type="component" value="Unassembled WGS sequence"/>
</dbReference>
<evidence type="ECO:0000256" key="4">
    <source>
        <dbReference type="ARBA" id="ARBA00022801"/>
    </source>
</evidence>
<comment type="similarity">
    <text evidence="1">Belongs to the peptidase S10 family.</text>
</comment>
<dbReference type="InterPro" id="IPR033124">
    <property type="entry name" value="Ser_caboxypep_his_AS"/>
</dbReference>
<dbReference type="EMBL" id="ML122265">
    <property type="protein sequence ID" value="RPD60584.1"/>
    <property type="molecule type" value="Genomic_DNA"/>
</dbReference>
<dbReference type="GO" id="GO:0004185">
    <property type="term" value="F:serine-type carboxypeptidase activity"/>
    <property type="evidence" value="ECO:0007669"/>
    <property type="project" value="InterPro"/>
</dbReference>
<dbReference type="GO" id="GO:0006508">
    <property type="term" value="P:proteolysis"/>
    <property type="evidence" value="ECO:0007669"/>
    <property type="project" value="UniProtKB-KW"/>
</dbReference>
<dbReference type="GO" id="GO:0000324">
    <property type="term" value="C:fungal-type vacuole"/>
    <property type="evidence" value="ECO:0007669"/>
    <property type="project" value="TreeGrafter"/>
</dbReference>
<dbReference type="STRING" id="1328759.A0A5C2SBR7"/>
<keyword evidence="4 7" id="KW-0378">Hydrolase</keyword>
<feature type="chain" id="PRO_5022918131" evidence="6">
    <location>
        <begin position="17"/>
        <end position="479"/>
    </location>
</feature>
<keyword evidence="6" id="KW-0732">Signal</keyword>
<dbReference type="AlphaFoldDB" id="A0A5C2SBR7"/>
<evidence type="ECO:0000256" key="5">
    <source>
        <dbReference type="ARBA" id="ARBA00023180"/>
    </source>
</evidence>
<organism evidence="7 8">
    <name type="scientific">Lentinus tigrinus ALCF2SS1-6</name>
    <dbReference type="NCBI Taxonomy" id="1328759"/>
    <lineage>
        <taxon>Eukaryota</taxon>
        <taxon>Fungi</taxon>
        <taxon>Dikarya</taxon>
        <taxon>Basidiomycota</taxon>
        <taxon>Agaricomycotina</taxon>
        <taxon>Agaricomycetes</taxon>
        <taxon>Polyporales</taxon>
        <taxon>Polyporaceae</taxon>
        <taxon>Lentinus</taxon>
    </lineage>
</organism>
<accession>A0A5C2SBR7</accession>